<accession>A0A0E9PRY4</accession>
<dbReference type="EMBL" id="GBXM01101747">
    <property type="protein sequence ID" value="JAH06830.1"/>
    <property type="molecule type" value="Transcribed_RNA"/>
</dbReference>
<protein>
    <submittedName>
        <fullName evidence="1">Uncharacterized protein</fullName>
    </submittedName>
</protein>
<proteinExistence type="predicted"/>
<reference evidence="1" key="2">
    <citation type="journal article" date="2015" name="Fish Shellfish Immunol.">
        <title>Early steps in the European eel (Anguilla anguilla)-Vibrio vulnificus interaction in the gills: Role of the RtxA13 toxin.</title>
        <authorList>
            <person name="Callol A."/>
            <person name="Pajuelo D."/>
            <person name="Ebbesson L."/>
            <person name="Teles M."/>
            <person name="MacKenzie S."/>
            <person name="Amaro C."/>
        </authorList>
    </citation>
    <scope>NUCLEOTIDE SEQUENCE</scope>
</reference>
<reference evidence="1" key="1">
    <citation type="submission" date="2014-11" db="EMBL/GenBank/DDBJ databases">
        <authorList>
            <person name="Amaro Gonzalez C."/>
        </authorList>
    </citation>
    <scope>NUCLEOTIDE SEQUENCE</scope>
</reference>
<dbReference type="AlphaFoldDB" id="A0A0E9PRY4"/>
<evidence type="ECO:0000313" key="1">
    <source>
        <dbReference type="EMBL" id="JAH06830.1"/>
    </source>
</evidence>
<organism evidence="1">
    <name type="scientific">Anguilla anguilla</name>
    <name type="common">European freshwater eel</name>
    <name type="synonym">Muraena anguilla</name>
    <dbReference type="NCBI Taxonomy" id="7936"/>
    <lineage>
        <taxon>Eukaryota</taxon>
        <taxon>Metazoa</taxon>
        <taxon>Chordata</taxon>
        <taxon>Craniata</taxon>
        <taxon>Vertebrata</taxon>
        <taxon>Euteleostomi</taxon>
        <taxon>Actinopterygii</taxon>
        <taxon>Neopterygii</taxon>
        <taxon>Teleostei</taxon>
        <taxon>Anguilliformes</taxon>
        <taxon>Anguillidae</taxon>
        <taxon>Anguilla</taxon>
    </lineage>
</organism>
<name>A0A0E9PRY4_ANGAN</name>
<sequence length="50" mass="5690">MFSCHLYSNPDTCTRFETATTPSRVHKPIKGNTKGHTSLRFSPQLHCELL</sequence>